<feature type="transmembrane region" description="Helical" evidence="1">
    <location>
        <begin position="28"/>
        <end position="48"/>
    </location>
</feature>
<keyword evidence="1" id="KW-0812">Transmembrane</keyword>
<reference evidence="2 3" key="1">
    <citation type="submission" date="2018-02" db="EMBL/GenBank/DDBJ databases">
        <title>Comparative genomes isolates from brazilian mangrove.</title>
        <authorList>
            <person name="Araujo J.E."/>
            <person name="Taketani R.G."/>
            <person name="Silva M.C.P."/>
            <person name="Loureco M.V."/>
            <person name="Andreote F.D."/>
        </authorList>
    </citation>
    <scope>NUCLEOTIDE SEQUENCE [LARGE SCALE GENOMIC DNA]</scope>
    <source>
        <strain evidence="2 3">HEX-2 MGV</strain>
    </source>
</reference>
<accession>A0A2S8FGN0</accession>
<keyword evidence="1" id="KW-0472">Membrane</keyword>
<feature type="transmembrane region" description="Helical" evidence="1">
    <location>
        <begin position="557"/>
        <end position="576"/>
    </location>
</feature>
<feature type="transmembrane region" description="Helical" evidence="1">
    <location>
        <begin position="124"/>
        <end position="143"/>
    </location>
</feature>
<dbReference type="PANTHER" id="PTHR31610:SF0">
    <property type="entry name" value="SLC26A_SULP TRANSPORTER DOMAIN-CONTAINING PROTEIN"/>
    <property type="match status" value="1"/>
</dbReference>
<dbReference type="AlphaFoldDB" id="A0A2S8FGN0"/>
<evidence type="ECO:0000313" key="3">
    <source>
        <dbReference type="Proteomes" id="UP000240009"/>
    </source>
</evidence>
<dbReference type="PANTHER" id="PTHR31610">
    <property type="entry name" value="SLR0360 PROTEIN"/>
    <property type="match status" value="1"/>
</dbReference>
<feature type="transmembrane region" description="Helical" evidence="1">
    <location>
        <begin position="486"/>
        <end position="506"/>
    </location>
</feature>
<evidence type="ECO:0000313" key="2">
    <source>
        <dbReference type="EMBL" id="PQO31302.1"/>
    </source>
</evidence>
<feature type="transmembrane region" description="Helical" evidence="1">
    <location>
        <begin position="178"/>
        <end position="197"/>
    </location>
</feature>
<organism evidence="2 3">
    <name type="scientific">Blastopirellula marina</name>
    <dbReference type="NCBI Taxonomy" id="124"/>
    <lineage>
        <taxon>Bacteria</taxon>
        <taxon>Pseudomonadati</taxon>
        <taxon>Planctomycetota</taxon>
        <taxon>Planctomycetia</taxon>
        <taxon>Pirellulales</taxon>
        <taxon>Pirellulaceae</taxon>
        <taxon>Blastopirellula</taxon>
    </lineage>
</organism>
<dbReference type="Proteomes" id="UP000240009">
    <property type="component" value="Unassembled WGS sequence"/>
</dbReference>
<proteinExistence type="predicted"/>
<dbReference type="EMBL" id="PUIA01000037">
    <property type="protein sequence ID" value="PQO31302.1"/>
    <property type="molecule type" value="Genomic_DNA"/>
</dbReference>
<sequence>MNDTKYKWAVAGDVNAFFGLMLDNIADLLLTIGLLAAVFNFPTTFAIGHMVPGTAIGVLVGDLIFFWMAMNLAKRSGRNDVTAMPLGLDTPSTFGMVFFVLGPSFVLGVQELQLTAEEAAIRTWHIGIWSIVLSGIFKSFFSFSSSWIRRVIPRAGLLGSLAAIALVLISFLPFIEALHFPIVGMTALSIVLVTLVAHIRLPFKIPGALAALVVSGAIYYLMYGLGLLGATPEAMEFQPTEALLPTDWLAVFRFEWLTVAKFNEAAQYLPIVIPFALATVIGGIDCVESAAAAGDEYDTNRIIGAEAIATLVAGLCGGVIQTTPYIGHPAYKAMGGRAAYTLATALFVGGAGVLGYFGFLYWAIPKPTVFPILVFIGLEITSQSFQATPKRHYPAVSIACIPALAALVLIFAGDLQGTYTGLSYQMQGQVAAMAEAGEIDPEAAQKLNDMTLKLREYSQGNIQTPPDQHGHSHPAGIAVKLQTLQMLAGGFILTSMLWAAILAFIIDRRLYTATAFAVICAVFSLFGVIHSPFPSGKLVLGWHVPDIPSAAAGQGPIYMMATYVCMAVVLAVCGIWQHASPMREIPEHDTES</sequence>
<feature type="transmembrane region" description="Helical" evidence="1">
    <location>
        <begin position="209"/>
        <end position="230"/>
    </location>
</feature>
<keyword evidence="1" id="KW-1133">Transmembrane helix</keyword>
<evidence type="ECO:0000256" key="1">
    <source>
        <dbReference type="SAM" id="Phobius"/>
    </source>
</evidence>
<feature type="transmembrane region" description="Helical" evidence="1">
    <location>
        <begin position="307"/>
        <end position="326"/>
    </location>
</feature>
<name>A0A2S8FGN0_9BACT</name>
<feature type="transmembrane region" description="Helical" evidence="1">
    <location>
        <begin position="54"/>
        <end position="73"/>
    </location>
</feature>
<protein>
    <submittedName>
        <fullName evidence="2">Permease</fullName>
    </submittedName>
</protein>
<dbReference type="OrthoDB" id="3320984at2"/>
<dbReference type="RefSeq" id="WP_105354025.1">
    <property type="nucleotide sequence ID" value="NZ_PUIA01000037.1"/>
</dbReference>
<feature type="transmembrane region" description="Helical" evidence="1">
    <location>
        <begin position="155"/>
        <end position="172"/>
    </location>
</feature>
<feature type="transmembrane region" description="Helical" evidence="1">
    <location>
        <begin position="94"/>
        <end position="112"/>
    </location>
</feature>
<feature type="transmembrane region" description="Helical" evidence="1">
    <location>
        <begin position="338"/>
        <end position="362"/>
    </location>
</feature>
<feature type="transmembrane region" description="Helical" evidence="1">
    <location>
        <begin position="392"/>
        <end position="412"/>
    </location>
</feature>
<feature type="transmembrane region" description="Helical" evidence="1">
    <location>
        <begin position="513"/>
        <end position="533"/>
    </location>
</feature>
<gene>
    <name evidence="2" type="ORF">C5Y96_13245</name>
</gene>
<comment type="caution">
    <text evidence="2">The sequence shown here is derived from an EMBL/GenBank/DDBJ whole genome shotgun (WGS) entry which is preliminary data.</text>
</comment>